<dbReference type="EMBL" id="MK500595">
    <property type="protein sequence ID" value="QBK93376.1"/>
    <property type="molecule type" value="Genomic_DNA"/>
</dbReference>
<name>A0A481ZCI0_9VIRU</name>
<dbReference type="Gene3D" id="3.40.50.150">
    <property type="entry name" value="Vaccinia Virus protein VP39"/>
    <property type="match status" value="1"/>
</dbReference>
<evidence type="ECO:0000313" key="1">
    <source>
        <dbReference type="EMBL" id="QBK93376.1"/>
    </source>
</evidence>
<dbReference type="SUPFAM" id="SSF53335">
    <property type="entry name" value="S-adenosyl-L-methionine-dependent methyltransferases"/>
    <property type="match status" value="1"/>
</dbReference>
<reference evidence="1" key="1">
    <citation type="journal article" date="2019" name="MBio">
        <title>Virus Genomes from Deep Sea Sediments Expand the Ocean Megavirome and Support Independent Origins of Viral Gigantism.</title>
        <authorList>
            <person name="Backstrom D."/>
            <person name="Yutin N."/>
            <person name="Jorgensen S.L."/>
            <person name="Dharamshi J."/>
            <person name="Homa F."/>
            <person name="Zaremba-Niedwiedzka K."/>
            <person name="Spang A."/>
            <person name="Wolf Y.I."/>
            <person name="Koonin E.V."/>
            <person name="Ettema T.J."/>
        </authorList>
    </citation>
    <scope>NUCLEOTIDE SEQUENCE</scope>
</reference>
<keyword evidence="1" id="KW-0808">Transferase</keyword>
<dbReference type="InterPro" id="IPR029063">
    <property type="entry name" value="SAM-dependent_MTases_sf"/>
</dbReference>
<organism evidence="1">
    <name type="scientific">Pithovirus LCPAC404</name>
    <dbReference type="NCBI Taxonomy" id="2506597"/>
    <lineage>
        <taxon>Viruses</taxon>
        <taxon>Pithoviruses</taxon>
    </lineage>
</organism>
<dbReference type="GO" id="GO:0008168">
    <property type="term" value="F:methyltransferase activity"/>
    <property type="evidence" value="ECO:0007669"/>
    <property type="project" value="UniProtKB-KW"/>
</dbReference>
<accession>A0A481ZCI0</accession>
<gene>
    <name evidence="1" type="ORF">LCPAC404_00800</name>
</gene>
<proteinExistence type="predicted"/>
<keyword evidence="1" id="KW-0489">Methyltransferase</keyword>
<dbReference type="Pfam" id="PF13578">
    <property type="entry name" value="Methyltransf_24"/>
    <property type="match status" value="1"/>
</dbReference>
<protein>
    <submittedName>
        <fullName evidence="1">Methyltransferase domain protein</fullName>
    </submittedName>
</protein>
<sequence>MIKRNTGVLYCLNKVESDLVPVSQRIVPPPVETLDHPTAICLLAKELKGEREKFRYFELGIKDEKEKFRYLELGVRNSPVIDKMKLIATETHGVDINDCGKGKFDTFHQMTTDKYFEDSLFDDKFDMIFVDACHNIENVIKDFNNAFCSIRSGGIILLHDTYPHSEAYINPRLCSTAYQVGPHIRDKYAKKNLVTYVTLPFQPGLTVVRKT</sequence>
<dbReference type="GO" id="GO:0032259">
    <property type="term" value="P:methylation"/>
    <property type="evidence" value="ECO:0007669"/>
    <property type="project" value="UniProtKB-KW"/>
</dbReference>